<proteinExistence type="predicted"/>
<evidence type="ECO:0000313" key="1">
    <source>
        <dbReference type="EMBL" id="MDI9235187.1"/>
    </source>
</evidence>
<organism evidence="1 2">
    <name type="scientific">Limnohabitans lacus</name>
    <dbReference type="NCBI Taxonomy" id="3045173"/>
    <lineage>
        <taxon>Bacteria</taxon>
        <taxon>Pseudomonadati</taxon>
        <taxon>Pseudomonadota</taxon>
        <taxon>Betaproteobacteria</taxon>
        <taxon>Burkholderiales</taxon>
        <taxon>Comamonadaceae</taxon>
        <taxon>Limnohabitans</taxon>
    </lineage>
</organism>
<accession>A0ABT6XBA4</accession>
<protein>
    <submittedName>
        <fullName evidence="1">Uncharacterized protein</fullName>
    </submittedName>
</protein>
<evidence type="ECO:0000313" key="2">
    <source>
        <dbReference type="Proteomes" id="UP001431902"/>
    </source>
</evidence>
<dbReference type="RefSeq" id="WP_283225516.1">
    <property type="nucleotide sequence ID" value="NZ_JASGBH010000015.1"/>
</dbReference>
<dbReference type="Proteomes" id="UP001431902">
    <property type="component" value="Unassembled WGS sequence"/>
</dbReference>
<name>A0ABT6XBA4_9BURK</name>
<reference evidence="1" key="1">
    <citation type="submission" date="2023-05" db="EMBL/GenBank/DDBJ databases">
        <title>Limnohabitans sp. strain HM2-2 Genome sequencing and assembly.</title>
        <authorList>
            <person name="Jung Y."/>
        </authorList>
    </citation>
    <scope>NUCLEOTIDE SEQUENCE</scope>
    <source>
        <strain evidence="1">HM2-2</strain>
    </source>
</reference>
<sequence>MQAHVDAQSMQERINAAKVLPARAMQLSDRAVALSSAVNAWTSVSRDYGLTLTQIATPTSSSGQSVVEVTSLGEVDTLTGLPVQRISLKGQYRSLNDFKRYLAQEMNAEQAVAVEQLKLSGDTFELLVGIYSNPQ</sequence>
<gene>
    <name evidence="1" type="ORF">QLQ16_15220</name>
</gene>
<keyword evidence="2" id="KW-1185">Reference proteome</keyword>
<dbReference type="EMBL" id="JASGBH010000015">
    <property type="protein sequence ID" value="MDI9235187.1"/>
    <property type="molecule type" value="Genomic_DNA"/>
</dbReference>
<comment type="caution">
    <text evidence="1">The sequence shown here is derived from an EMBL/GenBank/DDBJ whole genome shotgun (WGS) entry which is preliminary data.</text>
</comment>